<dbReference type="SMART" id="SM00060">
    <property type="entry name" value="FN3"/>
    <property type="match status" value="2"/>
</dbReference>
<dbReference type="STRING" id="1888891.DSOL_3263"/>
<keyword evidence="5" id="KW-1185">Reference proteome</keyword>
<dbReference type="RefSeq" id="WP_075365782.1">
    <property type="nucleotide sequence ID" value="NZ_MLBF01000028.1"/>
</dbReference>
<evidence type="ECO:0000313" key="4">
    <source>
        <dbReference type="EMBL" id="OLN29923.1"/>
    </source>
</evidence>
<feature type="domain" description="Fibronectin type-III" evidence="3">
    <location>
        <begin position="228"/>
        <end position="315"/>
    </location>
</feature>
<name>A0A1Q8QRD5_9FIRM</name>
<comment type="caution">
    <text evidence="4">The sequence shown here is derived from an EMBL/GenBank/DDBJ whole genome shotgun (WGS) entry which is preliminary data.</text>
</comment>
<dbReference type="CDD" id="cd00063">
    <property type="entry name" value="FN3"/>
    <property type="match status" value="2"/>
</dbReference>
<accession>A0A1Q8QRD5</accession>
<feature type="transmembrane region" description="Helical" evidence="2">
    <location>
        <begin position="401"/>
        <end position="422"/>
    </location>
</feature>
<evidence type="ECO:0000313" key="5">
    <source>
        <dbReference type="Proteomes" id="UP000186102"/>
    </source>
</evidence>
<dbReference type="SUPFAM" id="SSF49265">
    <property type="entry name" value="Fibronectin type III"/>
    <property type="match status" value="2"/>
</dbReference>
<feature type="domain" description="Fibronectin type-III" evidence="3">
    <location>
        <begin position="143"/>
        <end position="224"/>
    </location>
</feature>
<keyword evidence="2" id="KW-0472">Membrane</keyword>
<evidence type="ECO:0000256" key="2">
    <source>
        <dbReference type="SAM" id="Phobius"/>
    </source>
</evidence>
<proteinExistence type="predicted"/>
<dbReference type="AlphaFoldDB" id="A0A1Q8QRD5"/>
<dbReference type="InterPro" id="IPR036116">
    <property type="entry name" value="FN3_sf"/>
</dbReference>
<dbReference type="EMBL" id="MLBF01000028">
    <property type="protein sequence ID" value="OLN29923.1"/>
    <property type="molecule type" value="Genomic_DNA"/>
</dbReference>
<keyword evidence="2" id="KW-0812">Transmembrane</keyword>
<dbReference type="OrthoDB" id="1936882at2"/>
<gene>
    <name evidence="4" type="ORF">DSOL_3263</name>
</gene>
<evidence type="ECO:0000256" key="1">
    <source>
        <dbReference type="ARBA" id="ARBA00022737"/>
    </source>
</evidence>
<keyword evidence="2" id="KW-1133">Transmembrane helix</keyword>
<sequence>MESKGGGGRHIKDLVSNKIKLTKRIALAVVLAITFLLSDFTLAIASTDGTMLYTQSVFGSAMCGVMYDSSSPTGFRFAWTYGGSPTGFGLTLNGATVIAYKSFTITPNNYVNSGVAVSSGDTYTVHIADNIYTGTIKILPPSPPIELQASNITKNSLDLSWSTTSGATSYVLFQDGNQISTTTGTTYHITNLNPSTAYSFQIAAVNGVGQSPLSNKVNATTLGIPPIAPNGLSADNITQTSFTLYWLKQSDATSYNVYLDGTLAGNVSQPLVYNPSFDISNLADGSTHSVTVTAVNQWGESTASQPLSVTTTVPTPVLKAIIDNSKINLTWTGIGSSFDIMVNNILVTQATASPYTLTEKPGTYQIQVIQNYNGQQYPSNIISVKISALQNVGAAQMTGDLLSNTGVVIAPVGGLIALALVLKGSPMLLAAAKAFFLKS</sequence>
<dbReference type="Pfam" id="PF00041">
    <property type="entry name" value="fn3"/>
    <property type="match status" value="2"/>
</dbReference>
<keyword evidence="1" id="KW-0677">Repeat</keyword>
<dbReference type="PROSITE" id="PS50853">
    <property type="entry name" value="FN3"/>
    <property type="match status" value="2"/>
</dbReference>
<dbReference type="Gene3D" id="2.60.40.10">
    <property type="entry name" value="Immunoglobulins"/>
    <property type="match status" value="2"/>
</dbReference>
<dbReference type="InterPro" id="IPR050991">
    <property type="entry name" value="ECM_Regulatory_Proteins"/>
</dbReference>
<dbReference type="InterPro" id="IPR003961">
    <property type="entry name" value="FN3_dom"/>
</dbReference>
<dbReference type="PANTHER" id="PTHR46708">
    <property type="entry name" value="TENASCIN"/>
    <property type="match status" value="1"/>
</dbReference>
<reference evidence="4 5" key="1">
    <citation type="submission" date="2016-09" db="EMBL/GenBank/DDBJ databases">
        <title>Complete genome of Desulfosporosinus sp. OL.</title>
        <authorList>
            <person name="Mardanov A."/>
            <person name="Beletsky A."/>
            <person name="Panova A."/>
            <person name="Karnachuk O."/>
            <person name="Ravin N."/>
        </authorList>
    </citation>
    <scope>NUCLEOTIDE SEQUENCE [LARGE SCALE GENOMIC DNA]</scope>
    <source>
        <strain evidence="4 5">OL</strain>
    </source>
</reference>
<dbReference type="Proteomes" id="UP000186102">
    <property type="component" value="Unassembled WGS sequence"/>
</dbReference>
<organism evidence="4 5">
    <name type="scientific">Desulfosporosinus metallidurans</name>
    <dbReference type="NCBI Taxonomy" id="1888891"/>
    <lineage>
        <taxon>Bacteria</taxon>
        <taxon>Bacillati</taxon>
        <taxon>Bacillota</taxon>
        <taxon>Clostridia</taxon>
        <taxon>Eubacteriales</taxon>
        <taxon>Desulfitobacteriaceae</taxon>
        <taxon>Desulfosporosinus</taxon>
    </lineage>
</organism>
<evidence type="ECO:0000259" key="3">
    <source>
        <dbReference type="PROSITE" id="PS50853"/>
    </source>
</evidence>
<dbReference type="InterPro" id="IPR013783">
    <property type="entry name" value="Ig-like_fold"/>
</dbReference>
<dbReference type="PANTHER" id="PTHR46708:SF2">
    <property type="entry name" value="FIBRONECTIN TYPE-III DOMAIN-CONTAINING PROTEIN"/>
    <property type="match status" value="1"/>
</dbReference>
<protein>
    <submittedName>
        <fullName evidence="4">Chitinase</fullName>
    </submittedName>
</protein>